<dbReference type="STRING" id="391735.Veis_0267"/>
<proteinExistence type="inferred from homology"/>
<dbReference type="InterPro" id="IPR042100">
    <property type="entry name" value="Bug_dom1"/>
</dbReference>
<dbReference type="SUPFAM" id="SSF53850">
    <property type="entry name" value="Periplasmic binding protein-like II"/>
    <property type="match status" value="1"/>
</dbReference>
<sequence length="337" mass="34632">MSVTRSLRCIGLAAATLAGSVALARTGATGVTGAAGADVAYPSRPITMVVPQAPGGGVDLLARLVMHRLASALGQPVVIENRAGAGGLIGTRYVARAASDGYTLLLTSPSHNINAVLHQKAGYDALGDFTPVALLARGPFVLVAHPDFEAKSTAELIALARKNPGGIAYGSVGAGSFNHLLGEMFNAAAQVKLQHVPYKGSAQAASAVVGGQIPLSFNSLPGALPFIRAGRLRALGVTTPGVSRLAPDIPPLSSVLPGYEGTTWYGILAPAGLPQPIVDRLSGQIARLLQEPGMEQSMVQLGAQMSYANPQDFGDLLAAQTILWRQVIEAANVRPAD</sequence>
<dbReference type="RefSeq" id="WP_011808077.1">
    <property type="nucleotide sequence ID" value="NC_008786.1"/>
</dbReference>
<dbReference type="Proteomes" id="UP000000374">
    <property type="component" value="Chromosome"/>
</dbReference>
<feature type="chain" id="PRO_5002640587" evidence="2">
    <location>
        <begin position="25"/>
        <end position="337"/>
    </location>
</feature>
<evidence type="ECO:0000313" key="4">
    <source>
        <dbReference type="Proteomes" id="UP000000374"/>
    </source>
</evidence>
<dbReference type="PANTHER" id="PTHR42928:SF5">
    <property type="entry name" value="BLR1237 PROTEIN"/>
    <property type="match status" value="1"/>
</dbReference>
<protein>
    <submittedName>
        <fullName evidence="3">Uncharacterized protein UPF0065</fullName>
    </submittedName>
</protein>
<keyword evidence="4" id="KW-1185">Reference proteome</keyword>
<dbReference type="HOGENOM" id="CLU_045683_0_2_4"/>
<dbReference type="CDD" id="cd13578">
    <property type="entry name" value="PBP2_Bug27"/>
    <property type="match status" value="1"/>
</dbReference>
<dbReference type="PIRSF" id="PIRSF017082">
    <property type="entry name" value="YflP"/>
    <property type="match status" value="1"/>
</dbReference>
<evidence type="ECO:0000256" key="1">
    <source>
        <dbReference type="ARBA" id="ARBA00006987"/>
    </source>
</evidence>
<dbReference type="Gene3D" id="3.40.190.10">
    <property type="entry name" value="Periplasmic binding protein-like II"/>
    <property type="match status" value="1"/>
</dbReference>
<dbReference type="InterPro" id="IPR005064">
    <property type="entry name" value="BUG"/>
</dbReference>
<organism evidence="3 4">
    <name type="scientific">Verminephrobacter eiseniae (strain EF01-2)</name>
    <dbReference type="NCBI Taxonomy" id="391735"/>
    <lineage>
        <taxon>Bacteria</taxon>
        <taxon>Pseudomonadati</taxon>
        <taxon>Pseudomonadota</taxon>
        <taxon>Betaproteobacteria</taxon>
        <taxon>Burkholderiales</taxon>
        <taxon>Comamonadaceae</taxon>
        <taxon>Verminephrobacter</taxon>
    </lineage>
</organism>
<dbReference type="GeneID" id="76459008"/>
<dbReference type="eggNOG" id="COG3181">
    <property type="taxonomic scope" value="Bacteria"/>
</dbReference>
<dbReference type="AlphaFoldDB" id="A1WEK1"/>
<gene>
    <name evidence="3" type="ordered locus">Veis_0267</name>
</gene>
<evidence type="ECO:0000313" key="3">
    <source>
        <dbReference type="EMBL" id="ABM56058.1"/>
    </source>
</evidence>
<dbReference type="PANTHER" id="PTHR42928">
    <property type="entry name" value="TRICARBOXYLATE-BINDING PROTEIN"/>
    <property type="match status" value="1"/>
</dbReference>
<evidence type="ECO:0000256" key="2">
    <source>
        <dbReference type="SAM" id="SignalP"/>
    </source>
</evidence>
<name>A1WEK1_VEREI</name>
<accession>A1WEK1</accession>
<reference evidence="4" key="1">
    <citation type="submission" date="2006-12" db="EMBL/GenBank/DDBJ databases">
        <title>Complete sequence of chromosome 1 of Verminephrobacter eiseniae EF01-2.</title>
        <authorList>
            <person name="Copeland A."/>
            <person name="Lucas S."/>
            <person name="Lapidus A."/>
            <person name="Barry K."/>
            <person name="Detter J.C."/>
            <person name="Glavina del Rio T."/>
            <person name="Dalin E."/>
            <person name="Tice H."/>
            <person name="Pitluck S."/>
            <person name="Chertkov O."/>
            <person name="Brettin T."/>
            <person name="Bruce D."/>
            <person name="Han C."/>
            <person name="Tapia R."/>
            <person name="Gilna P."/>
            <person name="Schmutz J."/>
            <person name="Larimer F."/>
            <person name="Land M."/>
            <person name="Hauser L."/>
            <person name="Kyrpides N."/>
            <person name="Kim E."/>
            <person name="Stahl D."/>
            <person name="Richardson P."/>
        </authorList>
    </citation>
    <scope>NUCLEOTIDE SEQUENCE [LARGE SCALE GENOMIC DNA]</scope>
    <source>
        <strain evidence="4">EF01-2</strain>
    </source>
</reference>
<feature type="signal peptide" evidence="2">
    <location>
        <begin position="1"/>
        <end position="24"/>
    </location>
</feature>
<dbReference type="Pfam" id="PF03401">
    <property type="entry name" value="TctC"/>
    <property type="match status" value="1"/>
</dbReference>
<dbReference type="OrthoDB" id="8678477at2"/>
<dbReference type="Gene3D" id="3.40.190.150">
    <property type="entry name" value="Bordetella uptake gene, domain 1"/>
    <property type="match status" value="1"/>
</dbReference>
<keyword evidence="2" id="KW-0732">Signal</keyword>
<comment type="similarity">
    <text evidence="1">Belongs to the UPF0065 (bug) family.</text>
</comment>
<dbReference type="KEGG" id="vei:Veis_0267"/>
<dbReference type="EMBL" id="CP000542">
    <property type="protein sequence ID" value="ABM56058.1"/>
    <property type="molecule type" value="Genomic_DNA"/>
</dbReference>